<dbReference type="GO" id="GO:0005829">
    <property type="term" value="C:cytosol"/>
    <property type="evidence" value="ECO:0007669"/>
    <property type="project" value="UniProtKB-ARBA"/>
</dbReference>
<reference evidence="6 7" key="1">
    <citation type="submission" date="2019-09" db="EMBL/GenBank/DDBJ databases">
        <title>Bird 10,000 Genomes (B10K) Project - Family phase.</title>
        <authorList>
            <person name="Zhang G."/>
        </authorList>
    </citation>
    <scope>NUCLEOTIDE SEQUENCE [LARGE SCALE GENOMIC DNA]</scope>
    <source>
        <strain evidence="6">OUT-0023</strain>
        <tissue evidence="6">Blood</tissue>
    </source>
</reference>
<feature type="region of interest" description="Disordered" evidence="3">
    <location>
        <begin position="447"/>
        <end position="478"/>
    </location>
</feature>
<feature type="compositionally biased region" description="Basic and acidic residues" evidence="3">
    <location>
        <begin position="80"/>
        <end position="95"/>
    </location>
</feature>
<feature type="compositionally biased region" description="Polar residues" evidence="3">
    <location>
        <begin position="622"/>
        <end position="634"/>
    </location>
</feature>
<dbReference type="FunFam" id="1.20.900.10:FF:000019">
    <property type="entry name" value="Pleckstrin homology domain-containing family G member 1"/>
    <property type="match status" value="1"/>
</dbReference>
<dbReference type="CDD" id="cd13243">
    <property type="entry name" value="PH_PLEKHG1_G2_G3"/>
    <property type="match status" value="1"/>
</dbReference>
<evidence type="ECO:0000259" key="4">
    <source>
        <dbReference type="PROSITE" id="PS50003"/>
    </source>
</evidence>
<dbReference type="InterPro" id="IPR011993">
    <property type="entry name" value="PH-like_dom_sf"/>
</dbReference>
<protein>
    <submittedName>
        <fullName evidence="6">PKHG1 protein</fullName>
    </submittedName>
</protein>
<feature type="domain" description="DH" evidence="5">
    <location>
        <begin position="115"/>
        <end position="295"/>
    </location>
</feature>
<feature type="region of interest" description="Disordered" evidence="3">
    <location>
        <begin position="1119"/>
        <end position="1151"/>
    </location>
</feature>
<evidence type="ECO:0000256" key="1">
    <source>
        <dbReference type="ARBA" id="ARBA00022553"/>
    </source>
</evidence>
<dbReference type="PROSITE" id="PS50010">
    <property type="entry name" value="DH_2"/>
    <property type="match status" value="1"/>
</dbReference>
<sequence length="1409" mass="159124">MDLSDSDRPVSFSSTSSSASSRDSHCSFGSRMTLVSNSHLGLLNQDKEMGAIKLELVPARRFSSNKTHKNSVEQEDPEESLEKRSSMPRKAEPKGASKNCAISLVTEPTSPKLLYVDRVVQEILETERMYVQDLKSIVKDYLDCITDHTKLSLGTEERSALFGNIRDIYHFNSELLQDLENCENDPVAIADCFVSKSEDFHIYTQYCTNYPRSVAVLTECMRNKALAKFFRERQEALQHSLPLGSYLLKPVQRILKYHLLLHEIENHLDKDTEGYDVVLDAIDTMQRVAWHINDMKRKHEHAIRLQEIQSLLTNWKGPDLTSYGELVLEGTFRIQRAKNERTLFLFDKMLLITKKRDEMFAYKAHILCGNLMLVEVIPKEPLSFSVFHYKNPKMQHTVQAKSQQDKRLWILHLKRLILENHPAKIPAKAKQAILEMDAIHHPGFHYSPEGEMKSSYQPKEGTTPHRVRRKSEPSSRVHKVLKSNGKILCDPSDEESMQLNTDLPFSCAARQPQSARQFSTPQSNSLIMNILGGSTSVRNIWTDHQIRQALFPSRRPPYENEDDEDDYQMFVPSAFTSSTSSAPGGERRGSSGRPCSWHLGQVHQNETSGPTRHKIVRRASSAGESNTCPASTRYKTGERGSRREVKIAEGSSRNAYPESSEELTIDDIEHVYDNISYEDLKLMGLTRREETRRGPRRSARDSLYEAENNSSSDSTSKKKTANQKGTSIHASREEMLLSKEAPTSSLDELRIVEDNIYDTILLPETSLLNFKHDPLKSSKRRSFLEKDFAYCDNLRHFVSEESLQFSEDESPYHRVPIDNDYLSLVDSSSNSDSLSHKSAADKLSEEVDEIWNDLENYIKKNEEKTRDRVLAAFPVCKDDMQERLHAGSTPELSKDVEYSLSTLSLPETPIFPKTVKPRAATISEANLRLEDSTPCKENSFLSLNRSSFSSEMPFVDSPYEPAGSVLSSTPAEGVENDLAVMDKTKNRVFMMARQYSQKIKKANQLLKVKSPEQEQTASRQQKLKHKDLAAILEEKKQGGPAIGARIAEYSQLYDQIVFRESTPKVHKEAGATPQEQSAGRFSTPMATCPPRSQPASECSRAEDWLLHSTYSNGELADFSQCSESQDPKSKNSYTEAGTKSNSKQLPSAGSVPSLQISNRLHVPAQRWSAIISQPNKENLHQDHVYNSLGRRVSSVKPQAYSRSQSSSSIVVNRSGESIVYNNEIDKKRLHLNRNFQFNSHQTPGIASGCTGLEMRKQISENCSDMILQDSQKVLRVNRASPLTAQMATQNYFSNFKDSEGGEGDDDDYVEIKSEDEGSDLETSPNQTRKSDPKLRNTDAVPSEMFCGKTVSCSPAKSASSKHALTPYLTAYSDSDKLNDYLWRVPSPNQQNIVQSLREKFQCLSSSSFA</sequence>
<dbReference type="Pfam" id="PF22697">
    <property type="entry name" value="SOS1_NGEF_PH"/>
    <property type="match status" value="1"/>
</dbReference>
<dbReference type="InterPro" id="IPR001849">
    <property type="entry name" value="PH_domain"/>
</dbReference>
<feature type="domain" description="PH" evidence="4">
    <location>
        <begin position="319"/>
        <end position="418"/>
    </location>
</feature>
<dbReference type="Gene3D" id="2.30.29.30">
    <property type="entry name" value="Pleckstrin-homology domain (PH domain)/Phosphotyrosine-binding domain (PTB)"/>
    <property type="match status" value="1"/>
</dbReference>
<keyword evidence="1" id="KW-0597">Phosphoprotein</keyword>
<feature type="region of interest" description="Disordered" evidence="3">
    <location>
        <begin position="1"/>
        <end position="28"/>
    </location>
</feature>
<dbReference type="SMART" id="SM00325">
    <property type="entry name" value="RhoGEF"/>
    <property type="match status" value="1"/>
</dbReference>
<name>A0A7K7Q814_POEAT</name>
<keyword evidence="7" id="KW-1185">Reference proteome</keyword>
<evidence type="ECO:0000313" key="6">
    <source>
        <dbReference type="EMBL" id="NWZ75281.1"/>
    </source>
</evidence>
<evidence type="ECO:0000259" key="5">
    <source>
        <dbReference type="PROSITE" id="PS50010"/>
    </source>
</evidence>
<feature type="region of interest" description="Disordered" evidence="3">
    <location>
        <begin position="64"/>
        <end position="97"/>
    </location>
</feature>
<dbReference type="CDD" id="cd00160">
    <property type="entry name" value="RhoGEF"/>
    <property type="match status" value="1"/>
</dbReference>
<feature type="compositionally biased region" description="Low complexity" evidence="3">
    <location>
        <begin position="575"/>
        <end position="584"/>
    </location>
</feature>
<dbReference type="GO" id="GO:0031267">
    <property type="term" value="F:small GTPase binding"/>
    <property type="evidence" value="ECO:0007669"/>
    <property type="project" value="TreeGrafter"/>
</dbReference>
<keyword evidence="2" id="KW-0344">Guanine-nucleotide releasing factor</keyword>
<evidence type="ECO:0000256" key="3">
    <source>
        <dbReference type="SAM" id="MobiDB-lite"/>
    </source>
</evidence>
<feature type="compositionally biased region" description="Basic and acidic residues" evidence="3">
    <location>
        <begin position="688"/>
        <end position="703"/>
    </location>
</feature>
<dbReference type="Pfam" id="PF00621">
    <property type="entry name" value="RhoGEF"/>
    <property type="match status" value="1"/>
</dbReference>
<dbReference type="SUPFAM" id="SSF48065">
    <property type="entry name" value="DBL homology domain (DH-domain)"/>
    <property type="match status" value="1"/>
</dbReference>
<dbReference type="InterPro" id="IPR000219">
    <property type="entry name" value="DH_dom"/>
</dbReference>
<feature type="region of interest" description="Disordered" evidence="3">
    <location>
        <begin position="688"/>
        <end position="739"/>
    </location>
</feature>
<feature type="region of interest" description="Disordered" evidence="3">
    <location>
        <begin position="575"/>
        <end position="661"/>
    </location>
</feature>
<feature type="non-terminal residue" evidence="6">
    <location>
        <position position="1409"/>
    </location>
</feature>
<comment type="caution">
    <text evidence="6">The sequence shown here is derived from an EMBL/GenBank/DDBJ whole genome shotgun (WGS) entry which is preliminary data.</text>
</comment>
<dbReference type="InterPro" id="IPR055251">
    <property type="entry name" value="SOS1_NGEF_PH"/>
</dbReference>
<dbReference type="PANTHER" id="PTHR45924">
    <property type="entry name" value="FI17866P1"/>
    <property type="match status" value="1"/>
</dbReference>
<dbReference type="EMBL" id="VZSS01000003">
    <property type="protein sequence ID" value="NWZ75281.1"/>
    <property type="molecule type" value="Genomic_DNA"/>
</dbReference>
<dbReference type="PROSITE" id="PS50003">
    <property type="entry name" value="PH_DOMAIN"/>
    <property type="match status" value="1"/>
</dbReference>
<feature type="non-terminal residue" evidence="6">
    <location>
        <position position="1"/>
    </location>
</feature>
<evidence type="ECO:0000256" key="2">
    <source>
        <dbReference type="ARBA" id="ARBA00022658"/>
    </source>
</evidence>
<dbReference type="InterPro" id="IPR043324">
    <property type="entry name" value="PH_PLEKHG1_G2_G3"/>
</dbReference>
<dbReference type="Gene3D" id="1.20.900.10">
    <property type="entry name" value="Dbl homology (DH) domain"/>
    <property type="match status" value="1"/>
</dbReference>
<proteinExistence type="predicted"/>
<feature type="compositionally biased region" description="Basic and acidic residues" evidence="3">
    <location>
        <begin position="635"/>
        <end position="647"/>
    </location>
</feature>
<dbReference type="InterPro" id="IPR035899">
    <property type="entry name" value="DBL_dom_sf"/>
</dbReference>
<feature type="region of interest" description="Disordered" evidence="3">
    <location>
        <begin position="1314"/>
        <end position="1340"/>
    </location>
</feature>
<dbReference type="PANTHER" id="PTHR45924:SF1">
    <property type="entry name" value="PLECKSTRIN HOMOLOGY DOMAIN-CONTAINING FAMILY G MEMBER 1"/>
    <property type="match status" value="1"/>
</dbReference>
<feature type="region of interest" description="Disordered" evidence="3">
    <location>
        <begin position="1064"/>
        <end position="1096"/>
    </location>
</feature>
<dbReference type="SMART" id="SM00233">
    <property type="entry name" value="PH"/>
    <property type="match status" value="1"/>
</dbReference>
<organism evidence="6 7">
    <name type="scientific">Poecile atricapillus</name>
    <name type="common">Black-capped chickadee</name>
    <name type="synonym">Parus atricapillus</name>
    <dbReference type="NCBI Taxonomy" id="48891"/>
    <lineage>
        <taxon>Eukaryota</taxon>
        <taxon>Metazoa</taxon>
        <taxon>Chordata</taxon>
        <taxon>Craniata</taxon>
        <taxon>Vertebrata</taxon>
        <taxon>Euteleostomi</taxon>
        <taxon>Archelosauria</taxon>
        <taxon>Archosauria</taxon>
        <taxon>Dinosauria</taxon>
        <taxon>Saurischia</taxon>
        <taxon>Theropoda</taxon>
        <taxon>Coelurosauria</taxon>
        <taxon>Aves</taxon>
        <taxon>Neognathae</taxon>
        <taxon>Neoaves</taxon>
        <taxon>Telluraves</taxon>
        <taxon>Australaves</taxon>
        <taxon>Passeriformes</taxon>
        <taxon>Paridae</taxon>
        <taxon>Poecile</taxon>
    </lineage>
</organism>
<dbReference type="Proteomes" id="UP000540071">
    <property type="component" value="Unassembled WGS sequence"/>
</dbReference>
<accession>A0A7K7Q814</accession>
<feature type="compositionally biased region" description="Low complexity" evidence="3">
    <location>
        <begin position="9"/>
        <end position="21"/>
    </location>
</feature>
<evidence type="ECO:0000313" key="7">
    <source>
        <dbReference type="Proteomes" id="UP000540071"/>
    </source>
</evidence>
<dbReference type="GO" id="GO:0005085">
    <property type="term" value="F:guanyl-nucleotide exchange factor activity"/>
    <property type="evidence" value="ECO:0007669"/>
    <property type="project" value="UniProtKB-KW"/>
</dbReference>
<dbReference type="SUPFAM" id="SSF50729">
    <property type="entry name" value="PH domain-like"/>
    <property type="match status" value="1"/>
</dbReference>
<dbReference type="FunFam" id="2.30.29.30:FF:000132">
    <property type="entry name" value="pleckstrin homology domain-containing family G member 2"/>
    <property type="match status" value="1"/>
</dbReference>
<gene>
    <name evidence="6" type="primary">Plekhg1</name>
    <name evidence="6" type="ORF">POEATR_R02121</name>
</gene>